<gene>
    <name evidence="1" type="ORF">MRB53_026219</name>
</gene>
<protein>
    <submittedName>
        <fullName evidence="1">Uncharacterized protein</fullName>
    </submittedName>
</protein>
<organism evidence="1 2">
    <name type="scientific">Persea americana</name>
    <name type="common">Avocado</name>
    <dbReference type="NCBI Taxonomy" id="3435"/>
    <lineage>
        <taxon>Eukaryota</taxon>
        <taxon>Viridiplantae</taxon>
        <taxon>Streptophyta</taxon>
        <taxon>Embryophyta</taxon>
        <taxon>Tracheophyta</taxon>
        <taxon>Spermatophyta</taxon>
        <taxon>Magnoliopsida</taxon>
        <taxon>Magnoliidae</taxon>
        <taxon>Laurales</taxon>
        <taxon>Lauraceae</taxon>
        <taxon>Persea</taxon>
    </lineage>
</organism>
<name>A0ACC2LI78_PERAE</name>
<sequence length="135" mass="14607">MSILFSSSPNTHFTTITFNPYQWQRPSSLPKSAIEPINCSSSSSSTTTTTTTPPSIDVRQELRTPNSQSKEAVCSRNKSPPLLHPAGPITYAHSTSPRPPRPNQLGERGGGCGAHLGVGRRRDVALPGRYPRGRL</sequence>
<evidence type="ECO:0000313" key="1">
    <source>
        <dbReference type="EMBL" id="KAJ8632883.1"/>
    </source>
</evidence>
<comment type="caution">
    <text evidence="1">The sequence shown here is derived from an EMBL/GenBank/DDBJ whole genome shotgun (WGS) entry which is preliminary data.</text>
</comment>
<evidence type="ECO:0000313" key="2">
    <source>
        <dbReference type="Proteomes" id="UP001234297"/>
    </source>
</evidence>
<reference evidence="1 2" key="1">
    <citation type="journal article" date="2022" name="Hortic Res">
        <title>A haplotype resolved chromosomal level avocado genome allows analysis of novel avocado genes.</title>
        <authorList>
            <person name="Nath O."/>
            <person name="Fletcher S.J."/>
            <person name="Hayward A."/>
            <person name="Shaw L.M."/>
            <person name="Masouleh A.K."/>
            <person name="Furtado A."/>
            <person name="Henry R.J."/>
            <person name="Mitter N."/>
        </authorList>
    </citation>
    <scope>NUCLEOTIDE SEQUENCE [LARGE SCALE GENOMIC DNA]</scope>
    <source>
        <strain evidence="2">cv. Hass</strain>
    </source>
</reference>
<dbReference type="Proteomes" id="UP001234297">
    <property type="component" value="Chromosome 8"/>
</dbReference>
<dbReference type="EMBL" id="CM056816">
    <property type="protein sequence ID" value="KAJ8632883.1"/>
    <property type="molecule type" value="Genomic_DNA"/>
</dbReference>
<accession>A0ACC2LI78</accession>
<proteinExistence type="predicted"/>
<keyword evidence="2" id="KW-1185">Reference proteome</keyword>